<keyword evidence="3" id="KW-1185">Reference proteome</keyword>
<evidence type="ECO:0000313" key="3">
    <source>
        <dbReference type="Proteomes" id="UP001054889"/>
    </source>
</evidence>
<proteinExistence type="predicted"/>
<dbReference type="Pfam" id="PF07893">
    <property type="entry name" value="DUF1668"/>
    <property type="match status" value="1"/>
</dbReference>
<dbReference type="Proteomes" id="UP001054889">
    <property type="component" value="Unassembled WGS sequence"/>
</dbReference>
<dbReference type="EMBL" id="BQKI01000075">
    <property type="protein sequence ID" value="GJN21253.1"/>
    <property type="molecule type" value="Genomic_DNA"/>
</dbReference>
<evidence type="ECO:0000256" key="1">
    <source>
        <dbReference type="SAM" id="MobiDB-lite"/>
    </source>
</evidence>
<feature type="region of interest" description="Disordered" evidence="1">
    <location>
        <begin position="1"/>
        <end position="20"/>
    </location>
</feature>
<evidence type="ECO:0000313" key="2">
    <source>
        <dbReference type="EMBL" id="GJN21253.1"/>
    </source>
</evidence>
<gene>
    <name evidence="2" type="primary">gb08715</name>
    <name evidence="2" type="ORF">PR202_gb08715</name>
</gene>
<organism evidence="2 3">
    <name type="scientific">Eleusine coracana subsp. coracana</name>
    <dbReference type="NCBI Taxonomy" id="191504"/>
    <lineage>
        <taxon>Eukaryota</taxon>
        <taxon>Viridiplantae</taxon>
        <taxon>Streptophyta</taxon>
        <taxon>Embryophyta</taxon>
        <taxon>Tracheophyta</taxon>
        <taxon>Spermatophyta</taxon>
        <taxon>Magnoliopsida</taxon>
        <taxon>Liliopsida</taxon>
        <taxon>Poales</taxon>
        <taxon>Poaceae</taxon>
        <taxon>PACMAD clade</taxon>
        <taxon>Chloridoideae</taxon>
        <taxon>Cynodonteae</taxon>
        <taxon>Eleusininae</taxon>
        <taxon>Eleusine</taxon>
    </lineage>
</organism>
<reference evidence="2" key="1">
    <citation type="journal article" date="2018" name="DNA Res.">
        <title>Multiple hybrid de novo genome assembly of finger millet, an orphan allotetraploid crop.</title>
        <authorList>
            <person name="Hatakeyama M."/>
            <person name="Aluri S."/>
            <person name="Balachadran M.T."/>
            <person name="Sivarajan S.R."/>
            <person name="Patrignani A."/>
            <person name="Gruter S."/>
            <person name="Poveda L."/>
            <person name="Shimizu-Inatsugi R."/>
            <person name="Baeten J."/>
            <person name="Francoijs K.J."/>
            <person name="Nataraja K.N."/>
            <person name="Reddy Y.A.N."/>
            <person name="Phadnis S."/>
            <person name="Ravikumar R.L."/>
            <person name="Schlapbach R."/>
            <person name="Sreeman S.M."/>
            <person name="Shimizu K.K."/>
        </authorList>
    </citation>
    <scope>NUCLEOTIDE SEQUENCE</scope>
</reference>
<dbReference type="SUPFAM" id="SSF50965">
    <property type="entry name" value="Galactose oxidase, central domain"/>
    <property type="match status" value="1"/>
</dbReference>
<feature type="compositionally biased region" description="Basic and acidic residues" evidence="1">
    <location>
        <begin position="1"/>
        <end position="13"/>
    </location>
</feature>
<dbReference type="PANTHER" id="PTHR33085:SF123">
    <property type="entry name" value="OS02G0604200 PROTEIN"/>
    <property type="match status" value="1"/>
</dbReference>
<dbReference type="InterPro" id="IPR012871">
    <property type="entry name" value="DUF1668_ORYSA"/>
</dbReference>
<dbReference type="AlphaFoldDB" id="A0AAV5ECW9"/>
<sequence>MIPKKRPADERGGRAAKLSRRRRRRHLYLVLDDWEKGYSIRKLDLSSDSDSDDGPMDSIEQRLPPAVFRLEAPRGFCELFTSFGTKIIATHHTRRRNIPMWDVCTRALTFGPRHKVQPNPYCNAYVEVDDGYLILLDSGHFEMLVPPPPSPDDALGSIKVIWKWEHLPKPPFRHSVVSHAVHPDGRTIFYTTEKHNQNKRSKVATFSFDTQSGKWNRHGDWRLPFQGRGYFDLELDAWVGLSGDPTTLGHLCTCEVVSADAAAADEPPVWKLSKDRLFCVDPAEKHVGATLVYMGEEASSALCSASP</sequence>
<reference evidence="2" key="2">
    <citation type="submission" date="2021-12" db="EMBL/GenBank/DDBJ databases">
        <title>Resequencing data analysis of finger millet.</title>
        <authorList>
            <person name="Hatakeyama M."/>
            <person name="Aluri S."/>
            <person name="Balachadran M.T."/>
            <person name="Sivarajan S.R."/>
            <person name="Poveda L."/>
            <person name="Shimizu-Inatsugi R."/>
            <person name="Schlapbach R."/>
            <person name="Sreeman S.M."/>
            <person name="Shimizu K.K."/>
        </authorList>
    </citation>
    <scope>NUCLEOTIDE SEQUENCE</scope>
</reference>
<protein>
    <submittedName>
        <fullName evidence="2">Uncharacterized protein</fullName>
    </submittedName>
</protein>
<dbReference type="PANTHER" id="PTHR33085">
    <property type="entry name" value="OS12G0113100 PROTEIN-RELATED"/>
    <property type="match status" value="1"/>
</dbReference>
<name>A0AAV5ECW9_ELECO</name>
<dbReference type="InterPro" id="IPR011043">
    <property type="entry name" value="Gal_Oxase/kelch_b-propeller"/>
</dbReference>
<comment type="caution">
    <text evidence="2">The sequence shown here is derived from an EMBL/GenBank/DDBJ whole genome shotgun (WGS) entry which is preliminary data.</text>
</comment>
<accession>A0AAV5ECW9</accession>